<dbReference type="AlphaFoldDB" id="A0A1I3BG61"/>
<organism evidence="2 3">
    <name type="scientific">Planctomicrobium piriforme</name>
    <dbReference type="NCBI Taxonomy" id="1576369"/>
    <lineage>
        <taxon>Bacteria</taxon>
        <taxon>Pseudomonadati</taxon>
        <taxon>Planctomycetota</taxon>
        <taxon>Planctomycetia</taxon>
        <taxon>Planctomycetales</taxon>
        <taxon>Planctomycetaceae</taxon>
        <taxon>Planctomicrobium</taxon>
    </lineage>
</organism>
<evidence type="ECO:0000256" key="1">
    <source>
        <dbReference type="SAM" id="MobiDB-lite"/>
    </source>
</evidence>
<name>A0A1I3BG61_9PLAN</name>
<protein>
    <submittedName>
        <fullName evidence="2">Uncharacterized protein</fullName>
    </submittedName>
</protein>
<evidence type="ECO:0000313" key="2">
    <source>
        <dbReference type="EMBL" id="SFH61277.1"/>
    </source>
</evidence>
<keyword evidence="3" id="KW-1185">Reference proteome</keyword>
<accession>A0A1I3BG61</accession>
<reference evidence="3" key="1">
    <citation type="submission" date="2016-10" db="EMBL/GenBank/DDBJ databases">
        <authorList>
            <person name="Varghese N."/>
            <person name="Submissions S."/>
        </authorList>
    </citation>
    <scope>NUCLEOTIDE SEQUENCE [LARGE SCALE GENOMIC DNA]</scope>
    <source>
        <strain evidence="3">DSM 26348</strain>
    </source>
</reference>
<gene>
    <name evidence="2" type="ORF">SAMN05421753_101437</name>
</gene>
<dbReference type="EMBL" id="FOQD01000001">
    <property type="protein sequence ID" value="SFH61277.1"/>
    <property type="molecule type" value="Genomic_DNA"/>
</dbReference>
<proteinExistence type="predicted"/>
<evidence type="ECO:0000313" key="3">
    <source>
        <dbReference type="Proteomes" id="UP000199518"/>
    </source>
</evidence>
<feature type="region of interest" description="Disordered" evidence="1">
    <location>
        <begin position="62"/>
        <end position="86"/>
    </location>
</feature>
<sequence length="139" mass="15930">MSYMTDVTNSLCRTLEKAVTLLPHQFAGYAANLNFWQSEVAHCMVLLNGYYDRFKTIQAAEEDYKNRHPSSESQSYESGKPRAAGLPLRRGVKNSELVELKLRLETAFDRLVRRCVEEQMISPAAAQTMLREFHRSTDP</sequence>
<dbReference type="Proteomes" id="UP000199518">
    <property type="component" value="Unassembled WGS sequence"/>
</dbReference>